<dbReference type="STRING" id="61395.A0A1Y1W477"/>
<sequence>MELMDLAIQQASLAQPIETAFSVGCLLINGSHIISTGYSRELPGNQHAAQCAITKSKTSSQAHLVAGATLYTTMEPCSARLSGNTPCSTHIINAGIKKVVIGVKEPSTFSNCQGVVRLREAGIDVVHLKVLEEDCLRPNIHLLR</sequence>
<evidence type="ECO:0000313" key="2">
    <source>
        <dbReference type="EMBL" id="ORX68359.1"/>
    </source>
</evidence>
<dbReference type="GeneID" id="63808013"/>
<dbReference type="Proteomes" id="UP000193922">
    <property type="component" value="Unassembled WGS sequence"/>
</dbReference>
<dbReference type="GO" id="GO:0006139">
    <property type="term" value="P:nucleobase-containing compound metabolic process"/>
    <property type="evidence" value="ECO:0007669"/>
    <property type="project" value="UniProtKB-ARBA"/>
</dbReference>
<comment type="caution">
    <text evidence="2">The sequence shown here is derived from an EMBL/GenBank/DDBJ whole genome shotgun (WGS) entry which is preliminary data.</text>
</comment>
<name>A0A1Y1W477_9FUNG</name>
<dbReference type="PROSITE" id="PS51747">
    <property type="entry name" value="CYT_DCMP_DEAMINASES_2"/>
    <property type="match status" value="1"/>
</dbReference>
<feature type="domain" description="CMP/dCMP-type deaminase" evidence="1">
    <location>
        <begin position="1"/>
        <end position="126"/>
    </location>
</feature>
<protein>
    <submittedName>
        <fullName evidence="2">Cytidine deaminase-like protein</fullName>
    </submittedName>
</protein>
<dbReference type="InterPro" id="IPR016193">
    <property type="entry name" value="Cytidine_deaminase-like"/>
</dbReference>
<dbReference type="RefSeq" id="XP_040742173.1">
    <property type="nucleotide sequence ID" value="XM_040891365.1"/>
</dbReference>
<dbReference type="Gene3D" id="3.40.140.10">
    <property type="entry name" value="Cytidine Deaminase, domain 2"/>
    <property type="match status" value="1"/>
</dbReference>
<dbReference type="Pfam" id="PF18785">
    <property type="entry name" value="Inv-AAD"/>
    <property type="match status" value="1"/>
</dbReference>
<proteinExistence type="predicted"/>
<dbReference type="AlphaFoldDB" id="A0A1Y1W477"/>
<dbReference type="InterPro" id="IPR002125">
    <property type="entry name" value="CMP_dCMP_dom"/>
</dbReference>
<dbReference type="GO" id="GO:0008835">
    <property type="term" value="F:diaminohydroxyphosphoribosylaminopyrimidine deaminase activity"/>
    <property type="evidence" value="ECO:0007669"/>
    <property type="project" value="TreeGrafter"/>
</dbReference>
<organism evidence="2 3">
    <name type="scientific">Linderina pennispora</name>
    <dbReference type="NCBI Taxonomy" id="61395"/>
    <lineage>
        <taxon>Eukaryota</taxon>
        <taxon>Fungi</taxon>
        <taxon>Fungi incertae sedis</taxon>
        <taxon>Zoopagomycota</taxon>
        <taxon>Kickxellomycotina</taxon>
        <taxon>Kickxellomycetes</taxon>
        <taxon>Kickxellales</taxon>
        <taxon>Kickxellaceae</taxon>
        <taxon>Linderina</taxon>
    </lineage>
</organism>
<dbReference type="OrthoDB" id="252265at2759"/>
<evidence type="ECO:0000259" key="1">
    <source>
        <dbReference type="PROSITE" id="PS51747"/>
    </source>
</evidence>
<keyword evidence="3" id="KW-1185">Reference proteome</keyword>
<accession>A0A1Y1W477</accession>
<dbReference type="EMBL" id="MCFD01000010">
    <property type="protein sequence ID" value="ORX68359.1"/>
    <property type="molecule type" value="Genomic_DNA"/>
</dbReference>
<dbReference type="PANTHER" id="PTHR11079">
    <property type="entry name" value="CYTOSINE DEAMINASE FAMILY MEMBER"/>
    <property type="match status" value="1"/>
</dbReference>
<dbReference type="PANTHER" id="PTHR11079:SF162">
    <property type="entry name" value="RIBOFLAVIN BIOSYNTHESIS PROTEIN PYRD, CHLOROPLASTIC"/>
    <property type="match status" value="1"/>
</dbReference>
<gene>
    <name evidence="2" type="ORF">DL89DRAFT_32293</name>
</gene>
<dbReference type="SUPFAM" id="SSF53927">
    <property type="entry name" value="Cytidine deaminase-like"/>
    <property type="match status" value="1"/>
</dbReference>
<evidence type="ECO:0000313" key="3">
    <source>
        <dbReference type="Proteomes" id="UP000193922"/>
    </source>
</evidence>
<reference evidence="2 3" key="1">
    <citation type="submission" date="2016-07" db="EMBL/GenBank/DDBJ databases">
        <title>Pervasive Adenine N6-methylation of Active Genes in Fungi.</title>
        <authorList>
            <consortium name="DOE Joint Genome Institute"/>
            <person name="Mondo S.J."/>
            <person name="Dannebaum R.O."/>
            <person name="Kuo R.C."/>
            <person name="Labutti K."/>
            <person name="Haridas S."/>
            <person name="Kuo A."/>
            <person name="Salamov A."/>
            <person name="Ahrendt S.R."/>
            <person name="Lipzen A."/>
            <person name="Sullivan W."/>
            <person name="Andreopoulos W.B."/>
            <person name="Clum A."/>
            <person name="Lindquist E."/>
            <person name="Daum C."/>
            <person name="Ramamoorthy G.K."/>
            <person name="Gryganskyi A."/>
            <person name="Culley D."/>
            <person name="Magnuson J.K."/>
            <person name="James T.Y."/>
            <person name="O'Malley M.A."/>
            <person name="Stajich J.E."/>
            <person name="Spatafora J.W."/>
            <person name="Visel A."/>
            <person name="Grigoriev I.V."/>
        </authorList>
    </citation>
    <scope>NUCLEOTIDE SEQUENCE [LARGE SCALE GENOMIC DNA]</scope>
    <source>
        <strain evidence="2 3">ATCC 12442</strain>
    </source>
</reference>